<evidence type="ECO:0000256" key="4">
    <source>
        <dbReference type="ARBA" id="ARBA00016202"/>
    </source>
</evidence>
<dbReference type="GO" id="GO:0015031">
    <property type="term" value="P:protein transport"/>
    <property type="evidence" value="ECO:0007669"/>
    <property type="project" value="UniProtKB-KW"/>
</dbReference>
<comment type="similarity">
    <text evidence="2">Belongs to the LolB family.</text>
</comment>
<evidence type="ECO:0000313" key="14">
    <source>
        <dbReference type="EMBL" id="GHA72275.1"/>
    </source>
</evidence>
<evidence type="ECO:0000256" key="8">
    <source>
        <dbReference type="ARBA" id="ARBA00023136"/>
    </source>
</evidence>
<keyword evidence="15" id="KW-1185">Reference proteome</keyword>
<comment type="caution">
    <text evidence="14">The sequence shown here is derived from an EMBL/GenBank/DDBJ whole genome shotgun (WGS) entry which is preliminary data.</text>
</comment>
<dbReference type="PROSITE" id="PS51257">
    <property type="entry name" value="PROKAR_LIPOPROTEIN"/>
    <property type="match status" value="1"/>
</dbReference>
<evidence type="ECO:0000256" key="12">
    <source>
        <dbReference type="ARBA" id="ARBA00023288"/>
    </source>
</evidence>
<keyword evidence="5" id="KW-0813">Transport</keyword>
<sequence>MTILTRTIIAVIALLLTACASVRPVRDANNINDQVTFSMGGRFGVTYIDNGEDKSTTGKIEWQETRRATDIILATPLGNAMASLHITPHEAVLKSANGDMLTEKTPEELLYRALGYELPISLIQQAIGRSGQPAPDRIGDRDWDIAIASRFDNGKPKKIIAERQRPSPLTMTVFIDERSDASD</sequence>
<keyword evidence="11" id="KW-0998">Cell outer membrane</keyword>
<keyword evidence="12" id="KW-0449">Lipoprotein</keyword>
<proteinExistence type="inferred from homology"/>
<dbReference type="InterPro" id="IPR029046">
    <property type="entry name" value="LolA/LolB/LppX"/>
</dbReference>
<keyword evidence="10" id="KW-0143">Chaperone</keyword>
<feature type="chain" id="PRO_5035284219" description="Outer-membrane lipoprotein LolB" evidence="13">
    <location>
        <begin position="21"/>
        <end position="183"/>
    </location>
</feature>
<dbReference type="Proteomes" id="UP000614287">
    <property type="component" value="Unassembled WGS sequence"/>
</dbReference>
<comment type="subcellular location">
    <subcellularLocation>
        <location evidence="1">Cell outer membrane</location>
        <topology evidence="1">Lipid-anchor</topology>
    </subcellularLocation>
</comment>
<gene>
    <name evidence="14" type="ORF">GCM10009007_11560</name>
</gene>
<evidence type="ECO:0000256" key="9">
    <source>
        <dbReference type="ARBA" id="ARBA00023139"/>
    </source>
</evidence>
<evidence type="ECO:0000313" key="15">
    <source>
        <dbReference type="Proteomes" id="UP000614287"/>
    </source>
</evidence>
<keyword evidence="6 13" id="KW-0732">Signal</keyword>
<evidence type="ECO:0000256" key="7">
    <source>
        <dbReference type="ARBA" id="ARBA00022927"/>
    </source>
</evidence>
<dbReference type="AlphaFoldDB" id="A0A8J3G0C8"/>
<evidence type="ECO:0000256" key="11">
    <source>
        <dbReference type="ARBA" id="ARBA00023237"/>
    </source>
</evidence>
<comment type="subunit">
    <text evidence="3">Monomer.</text>
</comment>
<dbReference type="GO" id="GO:0009279">
    <property type="term" value="C:cell outer membrane"/>
    <property type="evidence" value="ECO:0007669"/>
    <property type="project" value="UniProtKB-SubCell"/>
</dbReference>
<keyword evidence="7" id="KW-0653">Protein transport</keyword>
<dbReference type="InterPro" id="IPR004565">
    <property type="entry name" value="OM_lipoprot_LolB"/>
</dbReference>
<evidence type="ECO:0000256" key="1">
    <source>
        <dbReference type="ARBA" id="ARBA00004459"/>
    </source>
</evidence>
<reference evidence="14" key="2">
    <citation type="submission" date="2020-09" db="EMBL/GenBank/DDBJ databases">
        <authorList>
            <person name="Sun Q."/>
            <person name="Kim S."/>
        </authorList>
    </citation>
    <scope>NUCLEOTIDE SEQUENCE</scope>
    <source>
        <strain evidence="14">KCTC 32501</strain>
    </source>
</reference>
<evidence type="ECO:0000256" key="2">
    <source>
        <dbReference type="ARBA" id="ARBA00009696"/>
    </source>
</evidence>
<dbReference type="CDD" id="cd16326">
    <property type="entry name" value="LolB"/>
    <property type="match status" value="1"/>
</dbReference>
<evidence type="ECO:0000256" key="5">
    <source>
        <dbReference type="ARBA" id="ARBA00022448"/>
    </source>
</evidence>
<accession>A0A8J3G0C8</accession>
<dbReference type="SUPFAM" id="SSF89392">
    <property type="entry name" value="Prokaryotic lipoproteins and lipoprotein localization factors"/>
    <property type="match status" value="1"/>
</dbReference>
<dbReference type="Pfam" id="PF03550">
    <property type="entry name" value="LolB"/>
    <property type="match status" value="1"/>
</dbReference>
<dbReference type="EMBL" id="BMZG01000005">
    <property type="protein sequence ID" value="GHA72275.1"/>
    <property type="molecule type" value="Genomic_DNA"/>
</dbReference>
<dbReference type="RefSeq" id="WP_189492933.1">
    <property type="nucleotide sequence ID" value="NZ_BMZG01000005.1"/>
</dbReference>
<evidence type="ECO:0000256" key="13">
    <source>
        <dbReference type="SAM" id="SignalP"/>
    </source>
</evidence>
<reference evidence="14" key="1">
    <citation type="journal article" date="2014" name="Int. J. Syst. Evol. Microbiol.">
        <title>Complete genome sequence of Corynebacterium casei LMG S-19264T (=DSM 44701T), isolated from a smear-ripened cheese.</title>
        <authorList>
            <consortium name="US DOE Joint Genome Institute (JGI-PGF)"/>
            <person name="Walter F."/>
            <person name="Albersmeier A."/>
            <person name="Kalinowski J."/>
            <person name="Ruckert C."/>
        </authorList>
    </citation>
    <scope>NUCLEOTIDE SEQUENCE</scope>
    <source>
        <strain evidence="14">KCTC 32501</strain>
    </source>
</reference>
<evidence type="ECO:0000256" key="6">
    <source>
        <dbReference type="ARBA" id="ARBA00022729"/>
    </source>
</evidence>
<organism evidence="14 15">
    <name type="scientific">Formosimonas limnophila</name>
    <dbReference type="NCBI Taxonomy" id="1384487"/>
    <lineage>
        <taxon>Bacteria</taxon>
        <taxon>Pseudomonadati</taxon>
        <taxon>Pseudomonadota</taxon>
        <taxon>Betaproteobacteria</taxon>
        <taxon>Burkholderiales</taxon>
        <taxon>Burkholderiaceae</taxon>
        <taxon>Formosimonas</taxon>
    </lineage>
</organism>
<evidence type="ECO:0000256" key="3">
    <source>
        <dbReference type="ARBA" id="ARBA00011245"/>
    </source>
</evidence>
<keyword evidence="9" id="KW-0564">Palmitate</keyword>
<protein>
    <recommendedName>
        <fullName evidence="4">Outer-membrane lipoprotein LolB</fullName>
    </recommendedName>
</protein>
<name>A0A8J3G0C8_9BURK</name>
<feature type="signal peptide" evidence="13">
    <location>
        <begin position="1"/>
        <end position="20"/>
    </location>
</feature>
<evidence type="ECO:0000256" key="10">
    <source>
        <dbReference type="ARBA" id="ARBA00023186"/>
    </source>
</evidence>
<dbReference type="Gene3D" id="2.50.20.10">
    <property type="entry name" value="Lipoprotein localisation LolA/LolB/LppX"/>
    <property type="match status" value="1"/>
</dbReference>
<keyword evidence="8" id="KW-0472">Membrane</keyword>